<gene>
    <name evidence="1" type="ORF">GSTENG00004633001</name>
</gene>
<accession>Q4T9Q5</accession>
<reference evidence="1" key="1">
    <citation type="journal article" date="2004" name="Nature">
        <title>Genome duplication in the teleost fish Tetraodon nigroviridis reveals the early vertebrate proto-karyotype.</title>
        <authorList>
            <person name="Jaillon O."/>
            <person name="Aury J.-M."/>
            <person name="Brunet F."/>
            <person name="Petit J.-L."/>
            <person name="Stange-Thomann N."/>
            <person name="Mauceli E."/>
            <person name="Bouneau L."/>
            <person name="Fischer C."/>
            <person name="Ozouf-Costaz C."/>
            <person name="Bernot A."/>
            <person name="Nicaud S."/>
            <person name="Jaffe D."/>
            <person name="Fisher S."/>
            <person name="Lutfalla G."/>
            <person name="Dossat C."/>
            <person name="Segurens B."/>
            <person name="Dasilva C."/>
            <person name="Salanoubat M."/>
            <person name="Levy M."/>
            <person name="Boudet N."/>
            <person name="Castellano S."/>
            <person name="Anthouard V."/>
            <person name="Jubin C."/>
            <person name="Castelli V."/>
            <person name="Katinka M."/>
            <person name="Vacherie B."/>
            <person name="Biemont C."/>
            <person name="Skalli Z."/>
            <person name="Cattolico L."/>
            <person name="Poulain J."/>
            <person name="De Berardinis V."/>
            <person name="Cruaud C."/>
            <person name="Duprat S."/>
            <person name="Brottier P."/>
            <person name="Coutanceau J.-P."/>
            <person name="Gouzy J."/>
            <person name="Parra G."/>
            <person name="Lardier G."/>
            <person name="Chapple C."/>
            <person name="McKernan K.J."/>
            <person name="McEwan P."/>
            <person name="Bosak S."/>
            <person name="Kellis M."/>
            <person name="Volff J.-N."/>
            <person name="Guigo R."/>
            <person name="Zody M.C."/>
            <person name="Mesirov J."/>
            <person name="Lindblad-Toh K."/>
            <person name="Birren B."/>
            <person name="Nusbaum C."/>
            <person name="Kahn D."/>
            <person name="Robinson-Rechavi M."/>
            <person name="Laudet V."/>
            <person name="Schachter V."/>
            <person name="Quetier F."/>
            <person name="Saurin W."/>
            <person name="Scarpelli C."/>
            <person name="Wincker P."/>
            <person name="Lander E.S."/>
            <person name="Weissenbach J."/>
            <person name="Roest Crollius H."/>
        </authorList>
    </citation>
    <scope>NUCLEOTIDE SEQUENCE [LARGE SCALE GENOMIC DNA]</scope>
</reference>
<feature type="non-terminal residue" evidence="1">
    <location>
        <position position="1"/>
    </location>
</feature>
<proteinExistence type="predicted"/>
<comment type="caution">
    <text evidence="1">The sequence shown here is derived from an EMBL/GenBank/DDBJ whole genome shotgun (WGS) entry which is preliminary data.</text>
</comment>
<reference evidence="1" key="2">
    <citation type="submission" date="2004-02" db="EMBL/GenBank/DDBJ databases">
        <authorList>
            <consortium name="Genoscope"/>
            <consortium name="Whitehead Institute Centre for Genome Research"/>
        </authorList>
    </citation>
    <scope>NUCLEOTIDE SEQUENCE</scope>
</reference>
<organism evidence="1">
    <name type="scientific">Tetraodon nigroviridis</name>
    <name type="common">Spotted green pufferfish</name>
    <name type="synonym">Chelonodon nigroviridis</name>
    <dbReference type="NCBI Taxonomy" id="99883"/>
    <lineage>
        <taxon>Eukaryota</taxon>
        <taxon>Metazoa</taxon>
        <taxon>Chordata</taxon>
        <taxon>Craniata</taxon>
        <taxon>Vertebrata</taxon>
        <taxon>Euteleostomi</taxon>
        <taxon>Actinopterygii</taxon>
        <taxon>Neopterygii</taxon>
        <taxon>Teleostei</taxon>
        <taxon>Neoteleostei</taxon>
        <taxon>Acanthomorphata</taxon>
        <taxon>Eupercaria</taxon>
        <taxon>Tetraodontiformes</taxon>
        <taxon>Tetradontoidea</taxon>
        <taxon>Tetraodontidae</taxon>
        <taxon>Tetraodon</taxon>
    </lineage>
</organism>
<dbReference type="AlphaFoldDB" id="Q4T9Q5"/>
<protein>
    <submittedName>
        <fullName evidence="1">(spotted green pufferfish) hypothetical protein</fullName>
    </submittedName>
</protein>
<evidence type="ECO:0000313" key="1">
    <source>
        <dbReference type="EMBL" id="CAF90377.1"/>
    </source>
</evidence>
<dbReference type="EMBL" id="CAAE01007509">
    <property type="protein sequence ID" value="CAF90377.1"/>
    <property type="molecule type" value="Genomic_DNA"/>
</dbReference>
<sequence length="61" mass="7258">ESLFGTISSNNLTFSQKQKTKTQQNVCWFRHICSTLERRRETSQICWWVSVEGLDTNQRHL</sequence>
<dbReference type="KEGG" id="tng:GSTEN00004633G001"/>
<name>Q4T9Q5_TETNG</name>